<keyword evidence="2" id="KW-1185">Reference proteome</keyword>
<dbReference type="Proteomes" id="UP001152795">
    <property type="component" value="Unassembled WGS sequence"/>
</dbReference>
<proteinExistence type="predicted"/>
<evidence type="ECO:0000313" key="2">
    <source>
        <dbReference type="Proteomes" id="UP001152795"/>
    </source>
</evidence>
<reference evidence="1" key="1">
    <citation type="submission" date="2020-04" db="EMBL/GenBank/DDBJ databases">
        <authorList>
            <person name="Alioto T."/>
            <person name="Alioto T."/>
            <person name="Gomez Garrido J."/>
        </authorList>
    </citation>
    <scope>NUCLEOTIDE SEQUENCE</scope>
    <source>
        <strain evidence="1">A484AB</strain>
    </source>
</reference>
<sequence>LAVALGTHVLGIVLAIVGLSVGAAFWAILSSTCTDTSYSYGTYFRFNRDGYCSCYYSSSVETYPASCSDLKTVREATGAVTIVFALFAIVTFVGSIYGCIGTCCAPR</sequence>
<comment type="caution">
    <text evidence="1">The sequence shown here is derived from an EMBL/GenBank/DDBJ whole genome shotgun (WGS) entry which is preliminary data.</text>
</comment>
<feature type="non-terminal residue" evidence="1">
    <location>
        <position position="1"/>
    </location>
</feature>
<gene>
    <name evidence="1" type="ORF">PACLA_8A088423</name>
</gene>
<protein>
    <submittedName>
        <fullName evidence="1">Uncharacterized protein</fullName>
    </submittedName>
</protein>
<evidence type="ECO:0000313" key="1">
    <source>
        <dbReference type="EMBL" id="CAB4045799.1"/>
    </source>
</evidence>
<organism evidence="1 2">
    <name type="scientific">Paramuricea clavata</name>
    <name type="common">Red gorgonian</name>
    <name type="synonym">Violescent sea-whip</name>
    <dbReference type="NCBI Taxonomy" id="317549"/>
    <lineage>
        <taxon>Eukaryota</taxon>
        <taxon>Metazoa</taxon>
        <taxon>Cnidaria</taxon>
        <taxon>Anthozoa</taxon>
        <taxon>Octocorallia</taxon>
        <taxon>Malacalcyonacea</taxon>
        <taxon>Plexauridae</taxon>
        <taxon>Paramuricea</taxon>
    </lineage>
</organism>
<feature type="non-terminal residue" evidence="1">
    <location>
        <position position="107"/>
    </location>
</feature>
<name>A0A7D9KL86_PARCT</name>
<dbReference type="EMBL" id="CACRXK020042029">
    <property type="protein sequence ID" value="CAB4045799.1"/>
    <property type="molecule type" value="Genomic_DNA"/>
</dbReference>
<dbReference type="AlphaFoldDB" id="A0A7D9KL86"/>
<accession>A0A7D9KL86</accession>